<dbReference type="CDD" id="cd00087">
    <property type="entry name" value="FReD"/>
    <property type="match status" value="1"/>
</dbReference>
<gene>
    <name evidence="5" type="ORF">PoB_000390400</name>
</gene>
<reference evidence="5 6" key="1">
    <citation type="journal article" date="2021" name="Elife">
        <title>Chloroplast acquisition without the gene transfer in kleptoplastic sea slugs, Plakobranchus ocellatus.</title>
        <authorList>
            <person name="Maeda T."/>
            <person name="Takahashi S."/>
            <person name="Yoshida T."/>
            <person name="Shimamura S."/>
            <person name="Takaki Y."/>
            <person name="Nagai Y."/>
            <person name="Toyoda A."/>
            <person name="Suzuki Y."/>
            <person name="Arimoto A."/>
            <person name="Ishii H."/>
            <person name="Satoh N."/>
            <person name="Nishiyama T."/>
            <person name="Hasebe M."/>
            <person name="Maruyama T."/>
            <person name="Minagawa J."/>
            <person name="Obokata J."/>
            <person name="Shigenobu S."/>
        </authorList>
    </citation>
    <scope>NUCLEOTIDE SEQUENCE [LARGE SCALE GENOMIC DNA]</scope>
</reference>
<proteinExistence type="predicted"/>
<protein>
    <submittedName>
        <fullName evidence="5">Fibrinogen-related protein 3-2</fullName>
    </submittedName>
</protein>
<evidence type="ECO:0000259" key="4">
    <source>
        <dbReference type="PROSITE" id="PS51406"/>
    </source>
</evidence>
<evidence type="ECO:0000313" key="5">
    <source>
        <dbReference type="EMBL" id="GFN77398.1"/>
    </source>
</evidence>
<dbReference type="GO" id="GO:0005615">
    <property type="term" value="C:extracellular space"/>
    <property type="evidence" value="ECO:0007669"/>
    <property type="project" value="TreeGrafter"/>
</dbReference>
<evidence type="ECO:0000313" key="6">
    <source>
        <dbReference type="Proteomes" id="UP000735302"/>
    </source>
</evidence>
<feature type="chain" id="PRO_5043483913" evidence="3">
    <location>
        <begin position="23"/>
        <end position="505"/>
    </location>
</feature>
<evidence type="ECO:0000256" key="2">
    <source>
        <dbReference type="SAM" id="Coils"/>
    </source>
</evidence>
<feature type="coiled-coil region" evidence="2">
    <location>
        <begin position="163"/>
        <end position="218"/>
    </location>
</feature>
<dbReference type="EMBL" id="BLXT01000469">
    <property type="protein sequence ID" value="GFN77398.1"/>
    <property type="molecule type" value="Genomic_DNA"/>
</dbReference>
<dbReference type="InterPro" id="IPR020837">
    <property type="entry name" value="Fibrinogen_CS"/>
</dbReference>
<accession>A0AAV3Y326</accession>
<keyword evidence="6" id="KW-1185">Reference proteome</keyword>
<sequence length="505" mass="57859">MKSELFSTVTLILLCFNACCEGLQFALNRDIQVTVGSRISCGILLCEEKLPPKNISSSFILNMTVFKNQPSCSRTSENKSETRVVLASINSDHPNISRITDATNAFGAQGRRDARLRIEMFRHDDCRSDFICEVQGLDSQKRVFLSTTKLLQQQGDEILAGSLREVKDKIHSLENRIEDKIDAKLSAIKKDDTHCGNEADLNKKLLKLRRELSDEQQNGVTIILDYIDARLFSNQVQVINKLRDLISAEISPIHNTLKDILNTQGSSQRKAQSTLSVINSQLSRMRKPMMTYIQPLICKRGMTRPSTSYPYPHPLIYPRDESGQGLPYLCDIFTDGGGWIVIQRRSTGKIDFYRDWETYKKGFGTFDDEFWLGNERMHAFTRSGTWELRVDLKYKGKEAYALYSHFKVESESKQYTLRIGSYSGNAGDSLDYHKGQKFSTYDRDNDSDDRQDCAEFHEGGWWYNSCDYANLNGRMNGRLDYGLEWNGFAKRDTCSFSEMKMRRVA</sequence>
<evidence type="ECO:0000256" key="1">
    <source>
        <dbReference type="ARBA" id="ARBA00023157"/>
    </source>
</evidence>
<dbReference type="AlphaFoldDB" id="A0AAV3Y326"/>
<dbReference type="PROSITE" id="PS00514">
    <property type="entry name" value="FIBRINOGEN_C_1"/>
    <property type="match status" value="1"/>
</dbReference>
<dbReference type="SUPFAM" id="SSF56496">
    <property type="entry name" value="Fibrinogen C-terminal domain-like"/>
    <property type="match status" value="1"/>
</dbReference>
<organism evidence="5 6">
    <name type="scientific">Plakobranchus ocellatus</name>
    <dbReference type="NCBI Taxonomy" id="259542"/>
    <lineage>
        <taxon>Eukaryota</taxon>
        <taxon>Metazoa</taxon>
        <taxon>Spiralia</taxon>
        <taxon>Lophotrochozoa</taxon>
        <taxon>Mollusca</taxon>
        <taxon>Gastropoda</taxon>
        <taxon>Heterobranchia</taxon>
        <taxon>Euthyneura</taxon>
        <taxon>Panpulmonata</taxon>
        <taxon>Sacoglossa</taxon>
        <taxon>Placobranchoidea</taxon>
        <taxon>Plakobranchidae</taxon>
        <taxon>Plakobranchus</taxon>
    </lineage>
</organism>
<dbReference type="Proteomes" id="UP000735302">
    <property type="component" value="Unassembled WGS sequence"/>
</dbReference>
<dbReference type="Gene3D" id="3.90.215.10">
    <property type="entry name" value="Gamma Fibrinogen, chain A, domain 1"/>
    <property type="match status" value="1"/>
</dbReference>
<keyword evidence="3" id="KW-0732">Signal</keyword>
<feature type="signal peptide" evidence="3">
    <location>
        <begin position="1"/>
        <end position="22"/>
    </location>
</feature>
<dbReference type="InterPro" id="IPR050373">
    <property type="entry name" value="Fibrinogen_C-term_domain"/>
</dbReference>
<dbReference type="InterPro" id="IPR036056">
    <property type="entry name" value="Fibrinogen-like_C"/>
</dbReference>
<dbReference type="InterPro" id="IPR014716">
    <property type="entry name" value="Fibrinogen_a/b/g_C_1"/>
</dbReference>
<dbReference type="PANTHER" id="PTHR19143:SF458">
    <property type="entry name" value="FIBRINOGEN C-TERMINAL DOMAIN-CONTAINING PROTEIN-RELATED"/>
    <property type="match status" value="1"/>
</dbReference>
<dbReference type="Pfam" id="PF00147">
    <property type="entry name" value="Fibrinogen_C"/>
    <property type="match status" value="1"/>
</dbReference>
<dbReference type="InterPro" id="IPR002181">
    <property type="entry name" value="Fibrinogen_a/b/g_C_dom"/>
</dbReference>
<dbReference type="PROSITE" id="PS51406">
    <property type="entry name" value="FIBRINOGEN_C_2"/>
    <property type="match status" value="1"/>
</dbReference>
<dbReference type="SMART" id="SM00186">
    <property type="entry name" value="FBG"/>
    <property type="match status" value="1"/>
</dbReference>
<keyword evidence="2" id="KW-0175">Coiled coil</keyword>
<name>A0AAV3Y326_9GAST</name>
<dbReference type="PANTHER" id="PTHR19143">
    <property type="entry name" value="FIBRINOGEN/TENASCIN/ANGIOPOEITIN"/>
    <property type="match status" value="1"/>
</dbReference>
<comment type="caution">
    <text evidence="5">The sequence shown here is derived from an EMBL/GenBank/DDBJ whole genome shotgun (WGS) entry which is preliminary data.</text>
</comment>
<keyword evidence="1" id="KW-1015">Disulfide bond</keyword>
<evidence type="ECO:0000256" key="3">
    <source>
        <dbReference type="SAM" id="SignalP"/>
    </source>
</evidence>
<feature type="domain" description="Fibrinogen C-terminal" evidence="4">
    <location>
        <begin position="289"/>
        <end position="505"/>
    </location>
</feature>